<dbReference type="PANTHER" id="PTHR32026">
    <property type="entry name" value="METHYLTRANSFERASE-LIKE PROTEIN 24"/>
    <property type="match status" value="1"/>
</dbReference>
<dbReference type="InterPro" id="IPR026913">
    <property type="entry name" value="METTL24"/>
</dbReference>
<dbReference type="KEGG" id="hazt:108676882"/>
<proteinExistence type="predicted"/>
<gene>
    <name evidence="3" type="primary">LOC108676882</name>
</gene>
<dbReference type="GeneID" id="108676882"/>
<keyword evidence="1" id="KW-0812">Transmembrane</keyword>
<feature type="transmembrane region" description="Helical" evidence="1">
    <location>
        <begin position="12"/>
        <end position="30"/>
    </location>
</feature>
<dbReference type="PANTHER" id="PTHR32026:SF10">
    <property type="entry name" value="METHYLTRANSFERASE-LIKE PROTEIN 24-RELATED"/>
    <property type="match status" value="1"/>
</dbReference>
<dbReference type="RefSeq" id="XP_018020526.1">
    <property type="nucleotide sequence ID" value="XM_018165037.2"/>
</dbReference>
<dbReference type="OrthoDB" id="10006218at2759"/>
<evidence type="ECO:0000256" key="1">
    <source>
        <dbReference type="SAM" id="Phobius"/>
    </source>
</evidence>
<evidence type="ECO:0000313" key="2">
    <source>
        <dbReference type="Proteomes" id="UP000694843"/>
    </source>
</evidence>
<accession>A0A8B7P608</accession>
<dbReference type="Proteomes" id="UP000694843">
    <property type="component" value="Unplaced"/>
</dbReference>
<organism evidence="2 3">
    <name type="scientific">Hyalella azteca</name>
    <name type="common">Amphipod</name>
    <dbReference type="NCBI Taxonomy" id="294128"/>
    <lineage>
        <taxon>Eukaryota</taxon>
        <taxon>Metazoa</taxon>
        <taxon>Ecdysozoa</taxon>
        <taxon>Arthropoda</taxon>
        <taxon>Crustacea</taxon>
        <taxon>Multicrustacea</taxon>
        <taxon>Malacostraca</taxon>
        <taxon>Eumalacostraca</taxon>
        <taxon>Peracarida</taxon>
        <taxon>Amphipoda</taxon>
        <taxon>Senticaudata</taxon>
        <taxon>Talitrida</taxon>
        <taxon>Talitroidea</taxon>
        <taxon>Hyalellidae</taxon>
        <taxon>Hyalella</taxon>
    </lineage>
</organism>
<sequence>MLGPYKLKSPVCVWLLAAMVTTLLLVIFWFDHRHTDSGDNFASSFPVLMGGQRRTSREQIKIINQNSLVGQGTTANATSGTGNELSAEINHSLMSPSWTEFYNLIEETTSFCELKKFGGFERTDMTGIDGTKLVCLDAGVAPEPGSCVVLSFGVNDEWSFDDAMEIISPLGIFGSLRICGEQPMFGF</sequence>
<keyword evidence="2" id="KW-1185">Reference proteome</keyword>
<evidence type="ECO:0000313" key="3">
    <source>
        <dbReference type="RefSeq" id="XP_018020526.1"/>
    </source>
</evidence>
<keyword evidence="1" id="KW-0472">Membrane</keyword>
<name>A0A8B7P608_HYAAZ</name>
<reference evidence="3" key="1">
    <citation type="submission" date="2025-08" db="UniProtKB">
        <authorList>
            <consortium name="RefSeq"/>
        </authorList>
    </citation>
    <scope>IDENTIFICATION</scope>
    <source>
        <tissue evidence="3">Whole organism</tissue>
    </source>
</reference>
<keyword evidence="1" id="KW-1133">Transmembrane helix</keyword>
<protein>
    <submittedName>
        <fullName evidence="3">Uncharacterized protein LOC108676882</fullName>
    </submittedName>
</protein>
<dbReference type="AlphaFoldDB" id="A0A8B7P608"/>